<dbReference type="Proteomes" id="UP000178943">
    <property type="component" value="Unassembled WGS sequence"/>
</dbReference>
<evidence type="ECO:0000256" key="4">
    <source>
        <dbReference type="ARBA" id="ARBA00022840"/>
    </source>
</evidence>
<evidence type="ECO:0000259" key="5">
    <source>
        <dbReference type="Pfam" id="PF05161"/>
    </source>
</evidence>
<evidence type="ECO:0000259" key="6">
    <source>
        <dbReference type="Pfam" id="PF13660"/>
    </source>
</evidence>
<name>A0A1F5VFZ6_9BACT</name>
<keyword evidence="3" id="KW-0418">Kinase</keyword>
<keyword evidence="1" id="KW-0808">Transferase</keyword>
<evidence type="ECO:0008006" key="9">
    <source>
        <dbReference type="Google" id="ProtNLM"/>
    </source>
</evidence>
<keyword evidence="2" id="KW-0547">Nucleotide-binding</keyword>
<dbReference type="FunFam" id="3.40.1480.10:FF:000002">
    <property type="entry name" value="Glycerate kinase"/>
    <property type="match status" value="1"/>
</dbReference>
<dbReference type="GO" id="GO:0005737">
    <property type="term" value="C:cytoplasm"/>
    <property type="evidence" value="ECO:0007669"/>
    <property type="project" value="TreeGrafter"/>
</dbReference>
<dbReference type="PANTHER" id="PTHR12227">
    <property type="entry name" value="GLYCERATE KINASE"/>
    <property type="match status" value="1"/>
</dbReference>
<dbReference type="STRING" id="1817863.A2Y62_17080"/>
<dbReference type="InterPro" id="IPR039760">
    <property type="entry name" value="MOFRL_protein"/>
</dbReference>
<dbReference type="FunFam" id="3.40.50.10180:FF:000001">
    <property type="entry name" value="Glycerate kinase"/>
    <property type="match status" value="1"/>
</dbReference>
<dbReference type="GO" id="GO:0005524">
    <property type="term" value="F:ATP binding"/>
    <property type="evidence" value="ECO:0007669"/>
    <property type="project" value="UniProtKB-KW"/>
</dbReference>
<dbReference type="Pfam" id="PF05161">
    <property type="entry name" value="MOFRL"/>
    <property type="match status" value="1"/>
</dbReference>
<dbReference type="GO" id="GO:0008887">
    <property type="term" value="F:glycerate kinase activity"/>
    <property type="evidence" value="ECO:0007669"/>
    <property type="project" value="InterPro"/>
</dbReference>
<dbReference type="InterPro" id="IPR037035">
    <property type="entry name" value="GK-like_C_sf"/>
</dbReference>
<dbReference type="PANTHER" id="PTHR12227:SF0">
    <property type="entry name" value="GLYCERATE KINASE"/>
    <property type="match status" value="1"/>
</dbReference>
<protein>
    <recommendedName>
        <fullName evidence="9">Glycerate kinase</fullName>
    </recommendedName>
</protein>
<organism evidence="7 8">
    <name type="scientific">Candidatus Fischerbacteria bacterium RBG_13_37_8</name>
    <dbReference type="NCBI Taxonomy" id="1817863"/>
    <lineage>
        <taxon>Bacteria</taxon>
        <taxon>Candidatus Fischeribacteriota</taxon>
    </lineage>
</organism>
<dbReference type="Gene3D" id="3.40.1480.10">
    <property type="entry name" value="MOFRL domain"/>
    <property type="match status" value="1"/>
</dbReference>
<dbReference type="EMBL" id="MFGW01000180">
    <property type="protein sequence ID" value="OGF62362.1"/>
    <property type="molecule type" value="Genomic_DNA"/>
</dbReference>
<gene>
    <name evidence="7" type="ORF">A2Y62_17080</name>
</gene>
<dbReference type="InterPro" id="IPR007835">
    <property type="entry name" value="MOFRL"/>
</dbReference>
<dbReference type="InterPro" id="IPR025286">
    <property type="entry name" value="MOFRL_assoc_dom"/>
</dbReference>
<dbReference type="AlphaFoldDB" id="A0A1F5VFZ6"/>
<feature type="domain" description="MOFRL-associated" evidence="6">
    <location>
        <begin position="7"/>
        <end position="243"/>
    </location>
</feature>
<evidence type="ECO:0000256" key="1">
    <source>
        <dbReference type="ARBA" id="ARBA00022679"/>
    </source>
</evidence>
<feature type="domain" description="MOFRL" evidence="5">
    <location>
        <begin position="327"/>
        <end position="432"/>
    </location>
</feature>
<comment type="caution">
    <text evidence="7">The sequence shown here is derived from an EMBL/GenBank/DDBJ whole genome shotgun (WGS) entry which is preliminary data.</text>
</comment>
<evidence type="ECO:0000256" key="3">
    <source>
        <dbReference type="ARBA" id="ARBA00022777"/>
    </source>
</evidence>
<reference evidence="7 8" key="1">
    <citation type="journal article" date="2016" name="Nat. Commun.">
        <title>Thousands of microbial genomes shed light on interconnected biogeochemical processes in an aquifer system.</title>
        <authorList>
            <person name="Anantharaman K."/>
            <person name="Brown C.T."/>
            <person name="Hug L.A."/>
            <person name="Sharon I."/>
            <person name="Castelle C.J."/>
            <person name="Probst A.J."/>
            <person name="Thomas B.C."/>
            <person name="Singh A."/>
            <person name="Wilkins M.J."/>
            <person name="Karaoz U."/>
            <person name="Brodie E.L."/>
            <person name="Williams K.H."/>
            <person name="Hubbard S.S."/>
            <person name="Banfield J.F."/>
        </authorList>
    </citation>
    <scope>NUCLEOTIDE SEQUENCE [LARGE SCALE GENOMIC DNA]</scope>
</reference>
<evidence type="ECO:0000256" key="2">
    <source>
        <dbReference type="ARBA" id="ARBA00022741"/>
    </source>
</evidence>
<proteinExistence type="predicted"/>
<dbReference type="Pfam" id="PF13660">
    <property type="entry name" value="DUF4147"/>
    <property type="match status" value="1"/>
</dbReference>
<accession>A0A1F5VFZ6</accession>
<sequence>MQMHKDAMQIIHSAIEAVKGEVCVRNSAKRQDNELIVKEKHFSLDNYERVMVVGAGKAVASMAKAIEEIMPDLISGGYLNVKYGHLESLKKININEASHPIPDYSGMEGANRIMNIAEHLAEKDLLIVLISGGGSALLPLPEDSITLEEKQIATNHLIACGASIDEINAIRKHISKIKGGKLARAAYPATVVSLILSDVIGDRLNSIASGPTAPDSTTFTDCEAIVAKYHLQNVLPPNIIQYIQKGSNGNHPETVKEHDPVFANVSNIIVGSNLIAVQSAQQKASSLNYDTKIISTTIQGDTEQAVHQHAEFIKNELKNLQDSSKRLCLLSGGETTVQVKGKGKGGRNMHFALALLLELKDLPDYRAFCIGTDGTDGPTDAAGAFCDGSSYRKALAMSLDPEQYLANNDSYTFYKQLGNLIITGPTNTNVMDLRVILLGNSP</sequence>
<dbReference type="Gene3D" id="3.40.50.10180">
    <property type="entry name" value="Glycerate kinase, MOFRL-like N-terminal domain"/>
    <property type="match status" value="1"/>
</dbReference>
<dbReference type="SUPFAM" id="SSF82544">
    <property type="entry name" value="GckA/TtuD-like"/>
    <property type="match status" value="1"/>
</dbReference>
<keyword evidence="4" id="KW-0067">ATP-binding</keyword>
<dbReference type="InterPro" id="IPR038614">
    <property type="entry name" value="GK_N_sf"/>
</dbReference>
<evidence type="ECO:0000313" key="7">
    <source>
        <dbReference type="EMBL" id="OGF62362.1"/>
    </source>
</evidence>
<evidence type="ECO:0000313" key="8">
    <source>
        <dbReference type="Proteomes" id="UP000178943"/>
    </source>
</evidence>